<proteinExistence type="predicted"/>
<dbReference type="Gene3D" id="1.20.1530.20">
    <property type="match status" value="1"/>
</dbReference>
<keyword evidence="3 5" id="KW-1133">Transmembrane helix</keyword>
<evidence type="ECO:0000313" key="6">
    <source>
        <dbReference type="EMBL" id="QIC67420.1"/>
    </source>
</evidence>
<evidence type="ECO:0000313" key="7">
    <source>
        <dbReference type="Proteomes" id="UP000503505"/>
    </source>
</evidence>
<evidence type="ECO:0000256" key="5">
    <source>
        <dbReference type="SAM" id="Phobius"/>
    </source>
</evidence>
<name>A0AAE7BX06_9GAMM</name>
<feature type="transmembrane region" description="Helical" evidence="5">
    <location>
        <begin position="6"/>
        <end position="27"/>
    </location>
</feature>
<keyword evidence="2 5" id="KW-0812">Transmembrane</keyword>
<feature type="transmembrane region" description="Helical" evidence="5">
    <location>
        <begin position="138"/>
        <end position="157"/>
    </location>
</feature>
<feature type="transmembrane region" description="Helical" evidence="5">
    <location>
        <begin position="234"/>
        <end position="252"/>
    </location>
</feature>
<comment type="subcellular location">
    <subcellularLocation>
        <location evidence="1">Membrane</location>
        <topology evidence="1">Multi-pass membrane protein</topology>
    </subcellularLocation>
</comment>
<dbReference type="PANTHER" id="PTHR10361:SF24">
    <property type="entry name" value="P3 PROTEIN"/>
    <property type="match status" value="1"/>
</dbReference>
<dbReference type="PANTHER" id="PTHR10361">
    <property type="entry name" value="SODIUM-BILE ACID COTRANSPORTER"/>
    <property type="match status" value="1"/>
</dbReference>
<dbReference type="AlphaFoldDB" id="A0AAE7BX06"/>
<dbReference type="RefSeq" id="WP_005221743.1">
    <property type="nucleotide sequence ID" value="NZ_CP044463.1"/>
</dbReference>
<gene>
    <name evidence="6" type="ORF">FSC10_08540</name>
</gene>
<evidence type="ECO:0000256" key="3">
    <source>
        <dbReference type="ARBA" id="ARBA00022989"/>
    </source>
</evidence>
<dbReference type="InterPro" id="IPR038770">
    <property type="entry name" value="Na+/solute_symporter_sf"/>
</dbReference>
<dbReference type="EMBL" id="CP044463">
    <property type="protein sequence ID" value="QIC67420.1"/>
    <property type="molecule type" value="Genomic_DNA"/>
</dbReference>
<dbReference type="GO" id="GO:0016020">
    <property type="term" value="C:membrane"/>
    <property type="evidence" value="ECO:0007669"/>
    <property type="project" value="UniProtKB-SubCell"/>
</dbReference>
<evidence type="ECO:0000256" key="2">
    <source>
        <dbReference type="ARBA" id="ARBA00022692"/>
    </source>
</evidence>
<evidence type="ECO:0000256" key="4">
    <source>
        <dbReference type="ARBA" id="ARBA00023136"/>
    </source>
</evidence>
<feature type="transmembrane region" description="Helical" evidence="5">
    <location>
        <begin position="169"/>
        <end position="187"/>
    </location>
</feature>
<dbReference type="InterPro" id="IPR002657">
    <property type="entry name" value="BilAc:Na_symport/Acr3"/>
</dbReference>
<feature type="transmembrane region" description="Helical" evidence="5">
    <location>
        <begin position="39"/>
        <end position="62"/>
    </location>
</feature>
<keyword evidence="4 5" id="KW-0472">Membrane</keyword>
<sequence>MDSVFFVFLLPVLLAILMMGLGLELRVKDFIRVLNYPKVIFIALFIQLILLTSLAFLICIILDLPPLLAVGLMLLAASPGGPTANLFSYLYKGDLALNFTLTTINTFISIFTLPFIINLSLHFFLGSDDTITMPAMKMVQVFFIILLPVIFGMALRAKFPRLTITVNRSMRIFAIGFLIALFVFAVVRERHNLMEYFNSIGIATVIFGFSSLFIGYCLPLLLGIPDRQARACTFEVGIHNTAVAMTIAITVLGNNTIAIPAGIYTIVMYTLATFFGIILSRQRIIYQKSKHRLSDL</sequence>
<dbReference type="Pfam" id="PF01758">
    <property type="entry name" value="SBF"/>
    <property type="match status" value="1"/>
</dbReference>
<protein>
    <submittedName>
        <fullName evidence="6">Bile acid:sodium symporter family protein</fullName>
    </submittedName>
</protein>
<feature type="transmembrane region" description="Helical" evidence="5">
    <location>
        <begin position="103"/>
        <end position="126"/>
    </location>
</feature>
<accession>A0AAE7BX06</accession>
<dbReference type="Proteomes" id="UP000503505">
    <property type="component" value="Chromosome"/>
</dbReference>
<feature type="transmembrane region" description="Helical" evidence="5">
    <location>
        <begin position="258"/>
        <end position="280"/>
    </location>
</feature>
<dbReference type="InterPro" id="IPR004710">
    <property type="entry name" value="Bilac:Na_transpt"/>
</dbReference>
<evidence type="ECO:0000256" key="1">
    <source>
        <dbReference type="ARBA" id="ARBA00004141"/>
    </source>
</evidence>
<feature type="transmembrane region" description="Helical" evidence="5">
    <location>
        <begin position="68"/>
        <end position="91"/>
    </location>
</feature>
<organism evidence="6 7">
    <name type="scientific">Acinetobacter schindleri</name>
    <dbReference type="NCBI Taxonomy" id="108981"/>
    <lineage>
        <taxon>Bacteria</taxon>
        <taxon>Pseudomonadati</taxon>
        <taxon>Pseudomonadota</taxon>
        <taxon>Gammaproteobacteria</taxon>
        <taxon>Moraxellales</taxon>
        <taxon>Moraxellaceae</taxon>
        <taxon>Acinetobacter</taxon>
    </lineage>
</organism>
<reference evidence="6 7" key="1">
    <citation type="submission" date="2019-09" db="EMBL/GenBank/DDBJ databases">
        <title>Non-baumannii Acinetobacter spp. carrying blaNDM-1 isolated in China.</title>
        <authorList>
            <person name="Cui C."/>
            <person name="Chen C."/>
            <person name="Sun J."/>
            <person name="Liu Y."/>
        </authorList>
    </citation>
    <scope>NUCLEOTIDE SEQUENCE [LARGE SCALE GENOMIC DNA]</scope>
    <source>
        <strain evidence="6 7">HZE23-1</strain>
    </source>
</reference>
<feature type="transmembrane region" description="Helical" evidence="5">
    <location>
        <begin position="199"/>
        <end position="222"/>
    </location>
</feature>